<dbReference type="Proteomes" id="UP000741282">
    <property type="component" value="Unassembled WGS sequence"/>
</dbReference>
<sequence length="196" mass="21357">MNETEQEKQLKSLVLVSLGSFLFFFYVFLTGVDGLITISSDKSPSEPQIYGTSTTTTDNVVNPVGNVAVVRLNNATIGEGVLEMVLSKPTILAGAEFDMYINGNLDIKDVICDPEFECYYTYADNILNLVFFRFPGNASSVIDGTIELGTIIYDPDTSAELVVNDQNSNQSTVLEVGSSENLLSPDMQYLPVGQPL</sequence>
<keyword evidence="1" id="KW-0472">Membrane</keyword>
<name>A0A955I9J5_9BACT</name>
<accession>A0A955I9J5</accession>
<keyword evidence="1" id="KW-0812">Transmembrane</keyword>
<evidence type="ECO:0000313" key="2">
    <source>
        <dbReference type="EMBL" id="MCA9376993.1"/>
    </source>
</evidence>
<evidence type="ECO:0000313" key="3">
    <source>
        <dbReference type="Proteomes" id="UP000741282"/>
    </source>
</evidence>
<organism evidence="2 3">
    <name type="scientific">Candidatus Dojkabacteria bacterium</name>
    <dbReference type="NCBI Taxonomy" id="2099670"/>
    <lineage>
        <taxon>Bacteria</taxon>
        <taxon>Candidatus Dojkabacteria</taxon>
    </lineage>
</organism>
<protein>
    <submittedName>
        <fullName evidence="2">Uncharacterized protein</fullName>
    </submittedName>
</protein>
<evidence type="ECO:0000256" key="1">
    <source>
        <dbReference type="SAM" id="Phobius"/>
    </source>
</evidence>
<comment type="caution">
    <text evidence="2">The sequence shown here is derived from an EMBL/GenBank/DDBJ whole genome shotgun (WGS) entry which is preliminary data.</text>
</comment>
<proteinExistence type="predicted"/>
<keyword evidence="1" id="KW-1133">Transmembrane helix</keyword>
<dbReference type="EMBL" id="JAGQLN010000013">
    <property type="protein sequence ID" value="MCA9376993.1"/>
    <property type="molecule type" value="Genomic_DNA"/>
</dbReference>
<feature type="transmembrane region" description="Helical" evidence="1">
    <location>
        <begin position="12"/>
        <end position="32"/>
    </location>
</feature>
<reference evidence="2" key="1">
    <citation type="submission" date="2020-04" db="EMBL/GenBank/DDBJ databases">
        <authorList>
            <person name="Zhang T."/>
        </authorList>
    </citation>
    <scope>NUCLEOTIDE SEQUENCE</scope>
    <source>
        <strain evidence="2">HKST-UBA17</strain>
    </source>
</reference>
<dbReference type="AlphaFoldDB" id="A0A955I9J5"/>
<gene>
    <name evidence="2" type="ORF">KC685_03680</name>
</gene>
<reference evidence="2" key="2">
    <citation type="journal article" date="2021" name="Microbiome">
        <title>Successional dynamics and alternative stable states in a saline activated sludge microbial community over 9 years.</title>
        <authorList>
            <person name="Wang Y."/>
            <person name="Ye J."/>
            <person name="Ju F."/>
            <person name="Liu L."/>
            <person name="Boyd J.A."/>
            <person name="Deng Y."/>
            <person name="Parks D.H."/>
            <person name="Jiang X."/>
            <person name="Yin X."/>
            <person name="Woodcroft B.J."/>
            <person name="Tyson G.W."/>
            <person name="Hugenholtz P."/>
            <person name="Polz M.F."/>
            <person name="Zhang T."/>
        </authorList>
    </citation>
    <scope>NUCLEOTIDE SEQUENCE</scope>
    <source>
        <strain evidence="2">HKST-UBA17</strain>
    </source>
</reference>